<dbReference type="EMBL" id="AP005289">
    <property type="protein sequence ID" value="BAD25778.1"/>
    <property type="molecule type" value="Genomic_DNA"/>
</dbReference>
<evidence type="ECO:0000313" key="3">
    <source>
        <dbReference type="EMBL" id="BAD25778.1"/>
    </source>
</evidence>
<accession>Q6H671</accession>
<evidence type="ECO:0000259" key="1">
    <source>
        <dbReference type="Pfam" id="PF13966"/>
    </source>
</evidence>
<evidence type="ECO:0000313" key="4">
    <source>
        <dbReference type="Proteomes" id="UP000000763"/>
    </source>
</evidence>
<dbReference type="EMBL" id="AP005072">
    <property type="protein sequence ID" value="BAD25741.1"/>
    <property type="molecule type" value="Genomic_DNA"/>
</dbReference>
<organism evidence="3 4">
    <name type="scientific">Oryza sativa subsp. japonica</name>
    <name type="common">Rice</name>
    <dbReference type="NCBI Taxonomy" id="39947"/>
    <lineage>
        <taxon>Eukaryota</taxon>
        <taxon>Viridiplantae</taxon>
        <taxon>Streptophyta</taxon>
        <taxon>Embryophyta</taxon>
        <taxon>Tracheophyta</taxon>
        <taxon>Spermatophyta</taxon>
        <taxon>Magnoliopsida</taxon>
        <taxon>Liliopsida</taxon>
        <taxon>Poales</taxon>
        <taxon>Poaceae</taxon>
        <taxon>BOP clade</taxon>
        <taxon>Oryzoideae</taxon>
        <taxon>Oryzeae</taxon>
        <taxon>Oryzinae</taxon>
        <taxon>Oryza</taxon>
        <taxon>Oryza sativa</taxon>
    </lineage>
</organism>
<reference evidence="3" key="2">
    <citation type="submission" date="2002-05" db="EMBL/GenBank/DDBJ databases">
        <title>Oryza sativa nipponbare(GA3) genomic DNA, chromosome 2, BAC clone:OJ1112_F09.</title>
        <authorList>
            <person name="Sasaki T."/>
            <person name="Matsumoto T."/>
            <person name="Katayose Y."/>
        </authorList>
    </citation>
    <scope>NUCLEOTIDE SEQUENCE</scope>
</reference>
<sequence>MTDLLQKRGIDSHPVCSFCAQELEMTNHILLDCVFAWQVWLRVLSSSGWAALSPPCGNWL</sequence>
<reference evidence="4" key="4">
    <citation type="journal article" date="2008" name="Nucleic Acids Res.">
        <title>The rice annotation project database (RAP-DB): 2008 update.</title>
        <authorList>
            <consortium name="The rice annotation project (RAP)"/>
        </authorList>
    </citation>
    <scope>GENOME REANNOTATION</scope>
    <source>
        <strain evidence="4">cv. Nipponbare</strain>
    </source>
</reference>
<protein>
    <recommendedName>
        <fullName evidence="1">Reverse transcriptase zinc-binding domain-containing protein</fullName>
    </recommendedName>
</protein>
<reference evidence="2" key="1">
    <citation type="submission" date="2002-04" db="EMBL/GenBank/DDBJ databases">
        <title>Oryza sativa nipponbare(GA3) genomic DNA, chromosome 2, PAC clone:P0708H12.</title>
        <authorList>
            <person name="Sasaki T."/>
            <person name="Matsumoto T."/>
            <person name="Katayose Y."/>
        </authorList>
    </citation>
    <scope>NUCLEOTIDE SEQUENCE</scope>
</reference>
<dbReference type="Proteomes" id="UP000000763">
    <property type="component" value="Chromosome 2"/>
</dbReference>
<gene>
    <name evidence="3" type="ORF">OJ1112_F09.38</name>
    <name evidence="2" type="ORF">P0708H12.17</name>
</gene>
<dbReference type="InterPro" id="IPR026960">
    <property type="entry name" value="RVT-Znf"/>
</dbReference>
<reference evidence="4" key="3">
    <citation type="journal article" date="2005" name="Nature">
        <title>The map-based sequence of the rice genome.</title>
        <authorList>
            <consortium name="International rice genome sequencing project (IRGSP)"/>
            <person name="Matsumoto T."/>
            <person name="Wu J."/>
            <person name="Kanamori H."/>
            <person name="Katayose Y."/>
            <person name="Fujisawa M."/>
            <person name="Namiki N."/>
            <person name="Mizuno H."/>
            <person name="Yamamoto K."/>
            <person name="Antonio B.A."/>
            <person name="Baba T."/>
            <person name="Sakata K."/>
            <person name="Nagamura Y."/>
            <person name="Aoki H."/>
            <person name="Arikawa K."/>
            <person name="Arita K."/>
            <person name="Bito T."/>
            <person name="Chiden Y."/>
            <person name="Fujitsuka N."/>
            <person name="Fukunaka R."/>
            <person name="Hamada M."/>
            <person name="Harada C."/>
            <person name="Hayashi A."/>
            <person name="Hijishita S."/>
            <person name="Honda M."/>
            <person name="Hosokawa S."/>
            <person name="Ichikawa Y."/>
            <person name="Idonuma A."/>
            <person name="Iijima M."/>
            <person name="Ikeda M."/>
            <person name="Ikeno M."/>
            <person name="Ito K."/>
            <person name="Ito S."/>
            <person name="Ito T."/>
            <person name="Ito Y."/>
            <person name="Ito Y."/>
            <person name="Iwabuchi A."/>
            <person name="Kamiya K."/>
            <person name="Karasawa W."/>
            <person name="Kurita K."/>
            <person name="Katagiri S."/>
            <person name="Kikuta A."/>
            <person name="Kobayashi H."/>
            <person name="Kobayashi N."/>
            <person name="Machita K."/>
            <person name="Maehara T."/>
            <person name="Masukawa M."/>
            <person name="Mizubayashi T."/>
            <person name="Mukai Y."/>
            <person name="Nagasaki H."/>
            <person name="Nagata Y."/>
            <person name="Naito S."/>
            <person name="Nakashima M."/>
            <person name="Nakama Y."/>
            <person name="Nakamichi Y."/>
            <person name="Nakamura M."/>
            <person name="Meguro A."/>
            <person name="Negishi M."/>
            <person name="Ohta I."/>
            <person name="Ohta T."/>
            <person name="Okamoto M."/>
            <person name="Ono N."/>
            <person name="Saji S."/>
            <person name="Sakaguchi M."/>
            <person name="Sakai K."/>
            <person name="Shibata M."/>
            <person name="Shimokawa T."/>
            <person name="Song J."/>
            <person name="Takazaki Y."/>
            <person name="Terasawa K."/>
            <person name="Tsugane M."/>
            <person name="Tsuji K."/>
            <person name="Ueda S."/>
            <person name="Waki K."/>
            <person name="Yamagata H."/>
            <person name="Yamamoto M."/>
            <person name="Yamamoto S."/>
            <person name="Yamane H."/>
            <person name="Yoshiki S."/>
            <person name="Yoshihara R."/>
            <person name="Yukawa K."/>
            <person name="Zhong H."/>
            <person name="Yano M."/>
            <person name="Yuan Q."/>
            <person name="Ouyang S."/>
            <person name="Liu J."/>
            <person name="Jones K.M."/>
            <person name="Gansberger K."/>
            <person name="Moffat K."/>
            <person name="Hill J."/>
            <person name="Bera J."/>
            <person name="Fadrosh D."/>
            <person name="Jin S."/>
            <person name="Johri S."/>
            <person name="Kim M."/>
            <person name="Overton L."/>
            <person name="Reardon M."/>
            <person name="Tsitrin T."/>
            <person name="Vuong H."/>
            <person name="Weaver B."/>
            <person name="Ciecko A."/>
            <person name="Tallon L."/>
            <person name="Jackson J."/>
            <person name="Pai G."/>
            <person name="Aken S.V."/>
            <person name="Utterback T."/>
            <person name="Reidmuller S."/>
            <person name="Feldblyum T."/>
            <person name="Hsiao J."/>
            <person name="Zismann V."/>
            <person name="Iobst S."/>
            <person name="de Vazeille A.R."/>
            <person name="Buell C.R."/>
            <person name="Ying K."/>
            <person name="Li Y."/>
            <person name="Lu T."/>
            <person name="Huang Y."/>
            <person name="Zhao Q."/>
            <person name="Feng Q."/>
            <person name="Zhang L."/>
            <person name="Zhu J."/>
            <person name="Weng Q."/>
            <person name="Mu J."/>
            <person name="Lu Y."/>
            <person name="Fan D."/>
            <person name="Liu Y."/>
            <person name="Guan J."/>
            <person name="Zhang Y."/>
            <person name="Yu S."/>
            <person name="Liu X."/>
            <person name="Zhang Y."/>
            <person name="Hong G."/>
            <person name="Han B."/>
            <person name="Choisne N."/>
            <person name="Demange N."/>
            <person name="Orjeda G."/>
            <person name="Samain S."/>
            <person name="Cattolico L."/>
            <person name="Pelletier E."/>
            <person name="Couloux A."/>
            <person name="Segurens B."/>
            <person name="Wincker P."/>
            <person name="D'Hont A."/>
            <person name="Scarpelli C."/>
            <person name="Weissenbach J."/>
            <person name="Salanoubat M."/>
            <person name="Quetier F."/>
            <person name="Yu Y."/>
            <person name="Kim H.R."/>
            <person name="Rambo T."/>
            <person name="Currie J."/>
            <person name="Collura K."/>
            <person name="Luo M."/>
            <person name="Yang T."/>
            <person name="Ammiraju J.S.S."/>
            <person name="Engler F."/>
            <person name="Soderlund C."/>
            <person name="Wing R.A."/>
            <person name="Palmer L.E."/>
            <person name="de la Bastide M."/>
            <person name="Spiegel L."/>
            <person name="Nascimento L."/>
            <person name="Zutavern T."/>
            <person name="O'Shaughnessy A."/>
            <person name="Dike S."/>
            <person name="Dedhia N."/>
            <person name="Preston R."/>
            <person name="Balija V."/>
            <person name="McCombie W.R."/>
            <person name="Chow T."/>
            <person name="Chen H."/>
            <person name="Chung M."/>
            <person name="Chen C."/>
            <person name="Shaw J."/>
            <person name="Wu H."/>
            <person name="Hsiao K."/>
            <person name="Chao Y."/>
            <person name="Chu M."/>
            <person name="Cheng C."/>
            <person name="Hour A."/>
            <person name="Lee P."/>
            <person name="Lin S."/>
            <person name="Lin Y."/>
            <person name="Liou J."/>
            <person name="Liu S."/>
            <person name="Hsing Y."/>
            <person name="Raghuvanshi S."/>
            <person name="Mohanty A."/>
            <person name="Bharti A.K."/>
            <person name="Gaur A."/>
            <person name="Gupta V."/>
            <person name="Kumar D."/>
            <person name="Ravi V."/>
            <person name="Vij S."/>
            <person name="Kapur A."/>
            <person name="Khurana P."/>
            <person name="Khurana P."/>
            <person name="Khurana J.P."/>
            <person name="Tyagi A.K."/>
            <person name="Gaikwad K."/>
            <person name="Singh A."/>
            <person name="Dalal V."/>
            <person name="Srivastava S."/>
            <person name="Dixit A."/>
            <person name="Pal A.K."/>
            <person name="Ghazi I.A."/>
            <person name="Yadav M."/>
            <person name="Pandit A."/>
            <person name="Bhargava A."/>
            <person name="Sureshbabu K."/>
            <person name="Batra K."/>
            <person name="Sharma T.R."/>
            <person name="Mohapatra T."/>
            <person name="Singh N.K."/>
            <person name="Messing J."/>
            <person name="Nelson A.B."/>
            <person name="Fuks G."/>
            <person name="Kavchok S."/>
            <person name="Keizer G."/>
            <person name="Linton E."/>
            <person name="Llaca V."/>
            <person name="Song R."/>
            <person name="Tanyolac B."/>
            <person name="Young S."/>
            <person name="Ho-Il K."/>
            <person name="Hahn J.H."/>
            <person name="Sangsakoo G."/>
            <person name="Vanavichit A."/>
            <person name="de Mattos Luiz.A.T."/>
            <person name="Zimmer P.D."/>
            <person name="Malone G."/>
            <person name="Dellagostin O."/>
            <person name="de Oliveira A.C."/>
            <person name="Bevan M."/>
            <person name="Bancroft I."/>
            <person name="Minx P."/>
            <person name="Cordum H."/>
            <person name="Wilson R."/>
            <person name="Cheng Z."/>
            <person name="Jin W."/>
            <person name="Jiang J."/>
            <person name="Leong S.A."/>
            <person name="Iwama H."/>
            <person name="Gojobori T."/>
            <person name="Itoh T."/>
            <person name="Niimura Y."/>
            <person name="Fujii Y."/>
            <person name="Habara T."/>
            <person name="Sakai H."/>
            <person name="Sato Y."/>
            <person name="Wilson G."/>
            <person name="Kumar K."/>
            <person name="McCouch S."/>
            <person name="Juretic N."/>
            <person name="Hoen D."/>
            <person name="Wright S."/>
            <person name="Bruskiewich R."/>
            <person name="Bureau T."/>
            <person name="Miyao A."/>
            <person name="Hirochika H."/>
            <person name="Nishikawa T."/>
            <person name="Kadowaki K."/>
            <person name="Sugiura M."/>
            <person name="Burr B."/>
            <person name="Sasaki T."/>
        </authorList>
    </citation>
    <scope>NUCLEOTIDE SEQUENCE [LARGE SCALE GENOMIC DNA]</scope>
    <source>
        <strain evidence="4">cv. Nipponbare</strain>
    </source>
</reference>
<evidence type="ECO:0000313" key="2">
    <source>
        <dbReference type="EMBL" id="BAD25741.1"/>
    </source>
</evidence>
<dbReference type="AlphaFoldDB" id="Q6H671"/>
<proteinExistence type="predicted"/>
<name>Q6H671_ORYSJ</name>
<dbReference type="Pfam" id="PF13966">
    <property type="entry name" value="zf-RVT"/>
    <property type="match status" value="1"/>
</dbReference>
<feature type="domain" description="Reverse transcriptase zinc-binding" evidence="1">
    <location>
        <begin position="2"/>
        <end position="40"/>
    </location>
</feature>